<dbReference type="InterPro" id="IPR018958">
    <property type="entry name" value="Knr4/Smi1-like_dom"/>
</dbReference>
<protein>
    <recommendedName>
        <fullName evidence="1">Knr4/Smi1-like domain-containing protein</fullName>
    </recommendedName>
</protein>
<organism evidence="2 3">
    <name type="scientific">Actinotalea ferrariae CF5-4</name>
    <dbReference type="NCBI Taxonomy" id="948458"/>
    <lineage>
        <taxon>Bacteria</taxon>
        <taxon>Bacillati</taxon>
        <taxon>Actinomycetota</taxon>
        <taxon>Actinomycetes</taxon>
        <taxon>Micrococcales</taxon>
        <taxon>Cellulomonadaceae</taxon>
        <taxon>Actinotalea</taxon>
    </lineage>
</organism>
<dbReference type="SUPFAM" id="SSF160631">
    <property type="entry name" value="SMI1/KNR4-like"/>
    <property type="match status" value="1"/>
</dbReference>
<dbReference type="InterPro" id="IPR037883">
    <property type="entry name" value="Knr4/Smi1-like_sf"/>
</dbReference>
<dbReference type="EMBL" id="AXCW01000433">
    <property type="protein sequence ID" value="EYR61883.1"/>
    <property type="molecule type" value="Genomic_DNA"/>
</dbReference>
<gene>
    <name evidence="2" type="ORF">N866_14700</name>
</gene>
<reference evidence="2 3" key="1">
    <citation type="submission" date="2014-01" db="EMBL/GenBank/DDBJ databases">
        <title>Actinotalea ferrariae CF5-4.</title>
        <authorList>
            <person name="Chen F."/>
            <person name="Li Y."/>
            <person name="Wang G."/>
        </authorList>
    </citation>
    <scope>NUCLEOTIDE SEQUENCE [LARGE SCALE GENOMIC DNA]</scope>
    <source>
        <strain evidence="2 3">CF5-4</strain>
    </source>
</reference>
<dbReference type="Proteomes" id="UP000019753">
    <property type="component" value="Unassembled WGS sequence"/>
</dbReference>
<comment type="caution">
    <text evidence="2">The sequence shown here is derived from an EMBL/GenBank/DDBJ whole genome shotgun (WGS) entry which is preliminary data.</text>
</comment>
<proteinExistence type="predicted"/>
<sequence length="195" mass="21648">MRDPNLTGLLAELEDQLRRQGAPIVDHLVSGSSDEQIDAVIAPLGIALPEELRVWWRWQDGLADPEVEGGLPGGWEPMSIAHAVARHAEEPHREDGTVGDLYWRDEWLPFAIWGNDVLFVDCGRTDAEGAAAPVRCRRWFGWEGSEADRAQSLAEVVRIWVTALGEGYCVWDPAADLWELRDPGALSALGGLWLF</sequence>
<evidence type="ECO:0000313" key="3">
    <source>
        <dbReference type="Proteomes" id="UP000019753"/>
    </source>
</evidence>
<accession>A0A021VLC7</accession>
<feature type="domain" description="Knr4/Smi1-like" evidence="1">
    <location>
        <begin position="31"/>
        <end position="159"/>
    </location>
</feature>
<name>A0A021VLC7_9CELL</name>
<dbReference type="SMART" id="SM00860">
    <property type="entry name" value="SMI1_KNR4"/>
    <property type="match status" value="1"/>
</dbReference>
<dbReference type="AlphaFoldDB" id="A0A021VLC7"/>
<evidence type="ECO:0000259" key="1">
    <source>
        <dbReference type="SMART" id="SM00860"/>
    </source>
</evidence>
<keyword evidence="3" id="KW-1185">Reference proteome</keyword>
<dbReference type="Pfam" id="PF09346">
    <property type="entry name" value="SMI1_KNR4"/>
    <property type="match status" value="1"/>
</dbReference>
<evidence type="ECO:0000313" key="2">
    <source>
        <dbReference type="EMBL" id="EYR61883.1"/>
    </source>
</evidence>